<evidence type="ECO:0000256" key="3">
    <source>
        <dbReference type="ARBA" id="ARBA00022679"/>
    </source>
</evidence>
<feature type="transmembrane region" description="Helical" evidence="10">
    <location>
        <begin position="119"/>
        <end position="139"/>
    </location>
</feature>
<dbReference type="GO" id="GO:0008654">
    <property type="term" value="P:phospholipid biosynthetic process"/>
    <property type="evidence" value="ECO:0007669"/>
    <property type="project" value="UniProtKB-UniRule"/>
</dbReference>
<reference evidence="11 12" key="1">
    <citation type="submission" date="2018-08" db="EMBL/GenBank/DDBJ databases">
        <title>Murine metabolic-syndrome-specific gut microbial biobank.</title>
        <authorList>
            <person name="Liu C."/>
        </authorList>
    </citation>
    <scope>NUCLEOTIDE SEQUENCE [LARGE SCALE GENOMIC DNA]</scope>
    <source>
        <strain evidence="11 12">583</strain>
    </source>
</reference>
<comment type="pathway">
    <text evidence="10">Lipid metabolism; phospholipid metabolism.</text>
</comment>
<gene>
    <name evidence="10 11" type="primary">plsY</name>
    <name evidence="11" type="ORF">D3Z33_08625</name>
</gene>
<feature type="transmembrane region" description="Helical" evidence="10">
    <location>
        <begin position="151"/>
        <end position="177"/>
    </location>
</feature>
<accession>A0A845QZJ0</accession>
<dbReference type="EC" id="2.3.1.275" evidence="10"/>
<comment type="subcellular location">
    <subcellularLocation>
        <location evidence="10">Cell membrane</location>
        <topology evidence="10">Multi-pass membrane protein</topology>
    </subcellularLocation>
</comment>
<dbReference type="Pfam" id="PF02660">
    <property type="entry name" value="G3P_acyltransf"/>
    <property type="match status" value="1"/>
</dbReference>
<dbReference type="HAMAP" id="MF_01043">
    <property type="entry name" value="PlsY"/>
    <property type="match status" value="1"/>
</dbReference>
<comment type="caution">
    <text evidence="11">The sequence shown here is derived from an EMBL/GenBank/DDBJ whole genome shotgun (WGS) entry which is preliminary data.</text>
</comment>
<evidence type="ECO:0000256" key="4">
    <source>
        <dbReference type="ARBA" id="ARBA00022692"/>
    </source>
</evidence>
<dbReference type="UniPathway" id="UPA00085"/>
<dbReference type="AlphaFoldDB" id="A0A845QZJ0"/>
<dbReference type="RefSeq" id="WP_160197390.1">
    <property type="nucleotide sequence ID" value="NZ_QXXA01000009.1"/>
</dbReference>
<evidence type="ECO:0000256" key="2">
    <source>
        <dbReference type="ARBA" id="ARBA00022516"/>
    </source>
</evidence>
<protein>
    <recommendedName>
        <fullName evidence="10">Glycerol-3-phosphate acyltransferase</fullName>
    </recommendedName>
    <alternativeName>
        <fullName evidence="10">Acyl-PO4 G3P acyltransferase</fullName>
    </alternativeName>
    <alternativeName>
        <fullName evidence="10">Acyl-phosphate--glycerol-3-phosphate acyltransferase</fullName>
    </alternativeName>
    <alternativeName>
        <fullName evidence="10">G3P acyltransferase</fullName>
        <shortName evidence="10">GPAT</shortName>
        <ecNumber evidence="10">2.3.1.275</ecNumber>
    </alternativeName>
    <alternativeName>
        <fullName evidence="10">Lysophosphatidic acid synthase</fullName>
        <shortName evidence="10">LPA synthase</shortName>
    </alternativeName>
</protein>
<keyword evidence="7 10" id="KW-0472">Membrane</keyword>
<comment type="subunit">
    <text evidence="10">Probably interacts with PlsX.</text>
</comment>
<dbReference type="PANTHER" id="PTHR30309">
    <property type="entry name" value="INNER MEMBRANE PROTEIN YGIH"/>
    <property type="match status" value="1"/>
</dbReference>
<dbReference type="EMBL" id="QXXA01000009">
    <property type="protein sequence ID" value="NBI06916.1"/>
    <property type="molecule type" value="Genomic_DNA"/>
</dbReference>
<keyword evidence="4 10" id="KW-0812">Transmembrane</keyword>
<evidence type="ECO:0000256" key="10">
    <source>
        <dbReference type="HAMAP-Rule" id="MF_01043"/>
    </source>
</evidence>
<evidence type="ECO:0000313" key="12">
    <source>
        <dbReference type="Proteomes" id="UP000467132"/>
    </source>
</evidence>
<dbReference type="NCBIfam" id="TIGR00023">
    <property type="entry name" value="glycerol-3-phosphate 1-O-acyltransferase PlsY"/>
    <property type="match status" value="1"/>
</dbReference>
<dbReference type="InterPro" id="IPR003811">
    <property type="entry name" value="G3P_acylTferase_PlsY"/>
</dbReference>
<evidence type="ECO:0000256" key="5">
    <source>
        <dbReference type="ARBA" id="ARBA00022989"/>
    </source>
</evidence>
<keyword evidence="5 10" id="KW-1133">Transmembrane helix</keyword>
<keyword evidence="9 10" id="KW-1208">Phospholipid metabolism</keyword>
<keyword evidence="2 10" id="KW-0444">Lipid biosynthesis</keyword>
<dbReference type="OrthoDB" id="9777124at2"/>
<keyword evidence="8 10" id="KW-0594">Phospholipid biosynthesis</keyword>
<evidence type="ECO:0000256" key="9">
    <source>
        <dbReference type="ARBA" id="ARBA00023264"/>
    </source>
</evidence>
<evidence type="ECO:0000256" key="8">
    <source>
        <dbReference type="ARBA" id="ARBA00023209"/>
    </source>
</evidence>
<proteinExistence type="inferred from homology"/>
<name>A0A845QZJ0_9CLOT</name>
<evidence type="ECO:0000256" key="7">
    <source>
        <dbReference type="ARBA" id="ARBA00023136"/>
    </source>
</evidence>
<dbReference type="Proteomes" id="UP000467132">
    <property type="component" value="Unassembled WGS sequence"/>
</dbReference>
<organism evidence="11 12">
    <name type="scientific">Senegalia massiliensis</name>
    <dbReference type="NCBI Taxonomy" id="1720316"/>
    <lineage>
        <taxon>Bacteria</taxon>
        <taxon>Bacillati</taxon>
        <taxon>Bacillota</taxon>
        <taxon>Clostridia</taxon>
        <taxon>Eubacteriales</taxon>
        <taxon>Clostridiaceae</taxon>
        <taxon>Senegalia</taxon>
    </lineage>
</organism>
<keyword evidence="11" id="KW-0012">Acyltransferase</keyword>
<dbReference type="GO" id="GO:0043772">
    <property type="term" value="F:acyl-phosphate glycerol-3-phosphate acyltransferase activity"/>
    <property type="evidence" value="ECO:0007669"/>
    <property type="project" value="UniProtKB-UniRule"/>
</dbReference>
<keyword evidence="12" id="KW-1185">Reference proteome</keyword>
<keyword evidence="6 10" id="KW-0443">Lipid metabolism</keyword>
<keyword evidence="1 10" id="KW-1003">Cell membrane</keyword>
<feature type="transmembrane region" description="Helical" evidence="10">
    <location>
        <begin position="81"/>
        <end position="98"/>
    </location>
</feature>
<dbReference type="PANTHER" id="PTHR30309:SF0">
    <property type="entry name" value="GLYCEROL-3-PHOSPHATE ACYLTRANSFERASE-RELATED"/>
    <property type="match status" value="1"/>
</dbReference>
<evidence type="ECO:0000256" key="1">
    <source>
        <dbReference type="ARBA" id="ARBA00022475"/>
    </source>
</evidence>
<comment type="function">
    <text evidence="10">Catalyzes the transfer of an acyl group from acyl-phosphate (acyl-PO(4)) to glycerol-3-phosphate (G3P) to form lysophosphatidic acid (LPA). This enzyme utilizes acyl-phosphate as fatty acyl donor, but not acyl-CoA or acyl-ACP.</text>
</comment>
<feature type="transmembrane region" description="Helical" evidence="10">
    <location>
        <begin position="6"/>
        <end position="24"/>
    </location>
</feature>
<evidence type="ECO:0000313" key="11">
    <source>
        <dbReference type="EMBL" id="NBI06916.1"/>
    </source>
</evidence>
<dbReference type="GO" id="GO:0005886">
    <property type="term" value="C:plasma membrane"/>
    <property type="evidence" value="ECO:0007669"/>
    <property type="project" value="UniProtKB-SubCell"/>
</dbReference>
<comment type="similarity">
    <text evidence="10">Belongs to the PlsY family.</text>
</comment>
<evidence type="ECO:0000256" key="6">
    <source>
        <dbReference type="ARBA" id="ARBA00023098"/>
    </source>
</evidence>
<keyword evidence="3 10" id="KW-0808">Transferase</keyword>
<comment type="catalytic activity">
    <reaction evidence="10">
        <text>an acyl phosphate + sn-glycerol 3-phosphate = a 1-acyl-sn-glycero-3-phosphate + phosphate</text>
        <dbReference type="Rhea" id="RHEA:34075"/>
        <dbReference type="ChEBI" id="CHEBI:43474"/>
        <dbReference type="ChEBI" id="CHEBI:57597"/>
        <dbReference type="ChEBI" id="CHEBI:57970"/>
        <dbReference type="ChEBI" id="CHEBI:59918"/>
        <dbReference type="EC" id="2.3.1.275"/>
    </reaction>
</comment>
<feature type="transmembrane region" description="Helical" evidence="10">
    <location>
        <begin position="53"/>
        <end position="75"/>
    </location>
</feature>
<sequence>MRDILLVALIAYAIGNFSTSYILGKLIKRIDIRTKGSGNAGATNALRVFGKKIAIVTFIFDALKGVIAVIIGEMLLGDMGGLIAGLFAVIGHDFPIVLKFKGGKGIATTIGAATFIHPIPALIAIIIGIIIIIITKYVSLGSVSAISLVPFIGLIIIRPFNLEYILFLTALALLAIIRHKSNIKRLLDGCESKIGEKAK</sequence>
<dbReference type="SMART" id="SM01207">
    <property type="entry name" value="G3P_acyltransf"/>
    <property type="match status" value="1"/>
</dbReference>